<protein>
    <submittedName>
        <fullName evidence="8">RNA polymerase subunit sigma</fullName>
    </submittedName>
</protein>
<evidence type="ECO:0000256" key="3">
    <source>
        <dbReference type="ARBA" id="ARBA00023082"/>
    </source>
</evidence>
<dbReference type="SUPFAM" id="SSF88659">
    <property type="entry name" value="Sigma3 and sigma4 domains of RNA polymerase sigma factors"/>
    <property type="match status" value="1"/>
</dbReference>
<comment type="similarity">
    <text evidence="1">Belongs to the sigma-70 factor family. ECF subfamily.</text>
</comment>
<dbReference type="GO" id="GO:0006352">
    <property type="term" value="P:DNA-templated transcription initiation"/>
    <property type="evidence" value="ECO:0007669"/>
    <property type="project" value="InterPro"/>
</dbReference>
<sequence>MGVPAAESSDPNRSARPAAAQQPAQQDGASDDIVSYIPSLRAFARSLCRRDQDPDDLVQETLLRAIEYAHSYRPGTNMRAWLFRIMRSRFYNNIHRAKRETTGAADCASALPQTPPSQESSLQFTEMVAVLEQMPSHYRSALVLVTVLGESYASAAEILDCDIGTIKSRISRARSMLRRVLEKTEP</sequence>
<accession>A0A2K9MHE0</accession>
<dbReference type="EMBL" id="CP025583">
    <property type="protein sequence ID" value="AUM75043.1"/>
    <property type="molecule type" value="Genomic_DNA"/>
</dbReference>
<keyword evidence="9" id="KW-1185">Reference proteome</keyword>
<evidence type="ECO:0000259" key="7">
    <source>
        <dbReference type="Pfam" id="PF08281"/>
    </source>
</evidence>
<dbReference type="InterPro" id="IPR007627">
    <property type="entry name" value="RNA_pol_sigma70_r2"/>
</dbReference>
<dbReference type="NCBIfam" id="TIGR02937">
    <property type="entry name" value="sigma70-ECF"/>
    <property type="match status" value="1"/>
</dbReference>
<feature type="domain" description="RNA polymerase sigma-70 region 2" evidence="6">
    <location>
        <begin position="35"/>
        <end position="99"/>
    </location>
</feature>
<dbReference type="Proteomes" id="UP000234882">
    <property type="component" value="Chromosome"/>
</dbReference>
<dbReference type="RefSeq" id="WP_101500388.1">
    <property type="nucleotide sequence ID" value="NZ_CP025583.1"/>
</dbReference>
<dbReference type="InterPro" id="IPR013325">
    <property type="entry name" value="RNA_pol_sigma_r2"/>
</dbReference>
<dbReference type="InterPro" id="IPR036388">
    <property type="entry name" value="WH-like_DNA-bd_sf"/>
</dbReference>
<evidence type="ECO:0000256" key="5">
    <source>
        <dbReference type="SAM" id="MobiDB-lite"/>
    </source>
</evidence>
<dbReference type="KEGG" id="paru:CYR75_12795"/>
<dbReference type="GO" id="GO:0003677">
    <property type="term" value="F:DNA binding"/>
    <property type="evidence" value="ECO:0007669"/>
    <property type="project" value="InterPro"/>
</dbReference>
<dbReference type="SUPFAM" id="SSF88946">
    <property type="entry name" value="Sigma2 domain of RNA polymerase sigma factors"/>
    <property type="match status" value="1"/>
</dbReference>
<keyword evidence="4" id="KW-0804">Transcription</keyword>
<evidence type="ECO:0000256" key="4">
    <source>
        <dbReference type="ARBA" id="ARBA00023163"/>
    </source>
</evidence>
<evidence type="ECO:0000313" key="8">
    <source>
        <dbReference type="EMBL" id="AUM75043.1"/>
    </source>
</evidence>
<feature type="compositionally biased region" description="Low complexity" evidence="5">
    <location>
        <begin position="17"/>
        <end position="26"/>
    </location>
</feature>
<dbReference type="Gene3D" id="1.10.1740.10">
    <property type="match status" value="1"/>
</dbReference>
<dbReference type="Gene3D" id="1.10.10.10">
    <property type="entry name" value="Winged helix-like DNA-binding domain superfamily/Winged helix DNA-binding domain"/>
    <property type="match status" value="1"/>
</dbReference>
<organism evidence="8 9">
    <name type="scientific">Paracoccus jeotgali</name>
    <dbReference type="NCBI Taxonomy" id="2065379"/>
    <lineage>
        <taxon>Bacteria</taxon>
        <taxon>Pseudomonadati</taxon>
        <taxon>Pseudomonadota</taxon>
        <taxon>Alphaproteobacteria</taxon>
        <taxon>Rhodobacterales</taxon>
        <taxon>Paracoccaceae</taxon>
        <taxon>Paracoccus</taxon>
    </lineage>
</organism>
<proteinExistence type="inferred from homology"/>
<dbReference type="InterPro" id="IPR013324">
    <property type="entry name" value="RNA_pol_sigma_r3/r4-like"/>
</dbReference>
<keyword evidence="2" id="KW-0805">Transcription regulation</keyword>
<dbReference type="PANTHER" id="PTHR43133">
    <property type="entry name" value="RNA POLYMERASE ECF-TYPE SIGMA FACTO"/>
    <property type="match status" value="1"/>
</dbReference>
<dbReference type="AlphaFoldDB" id="A0A2K9MHE0"/>
<name>A0A2K9MHE0_9RHOB</name>
<gene>
    <name evidence="8" type="ORF">CYR75_12795</name>
</gene>
<feature type="domain" description="RNA polymerase sigma factor 70 region 4 type 2" evidence="7">
    <location>
        <begin position="127"/>
        <end position="177"/>
    </location>
</feature>
<feature type="region of interest" description="Disordered" evidence="5">
    <location>
        <begin position="1"/>
        <end position="31"/>
    </location>
</feature>
<evidence type="ECO:0000256" key="2">
    <source>
        <dbReference type="ARBA" id="ARBA00023015"/>
    </source>
</evidence>
<keyword evidence="3" id="KW-0731">Sigma factor</keyword>
<evidence type="ECO:0000313" key="9">
    <source>
        <dbReference type="Proteomes" id="UP000234882"/>
    </source>
</evidence>
<dbReference type="Pfam" id="PF08281">
    <property type="entry name" value="Sigma70_r4_2"/>
    <property type="match status" value="1"/>
</dbReference>
<dbReference type="PANTHER" id="PTHR43133:SF25">
    <property type="entry name" value="RNA POLYMERASE SIGMA FACTOR RFAY-RELATED"/>
    <property type="match status" value="1"/>
</dbReference>
<evidence type="ECO:0000259" key="6">
    <source>
        <dbReference type="Pfam" id="PF04542"/>
    </source>
</evidence>
<dbReference type="Pfam" id="PF04542">
    <property type="entry name" value="Sigma70_r2"/>
    <property type="match status" value="1"/>
</dbReference>
<evidence type="ECO:0000256" key="1">
    <source>
        <dbReference type="ARBA" id="ARBA00010641"/>
    </source>
</evidence>
<dbReference type="InterPro" id="IPR013249">
    <property type="entry name" value="RNA_pol_sigma70_r4_t2"/>
</dbReference>
<dbReference type="InterPro" id="IPR014284">
    <property type="entry name" value="RNA_pol_sigma-70_dom"/>
</dbReference>
<reference evidence="9" key="1">
    <citation type="submission" date="2017-12" db="EMBL/GenBank/DDBJ databases">
        <title>Genomic analysis of Paracoccus sp. CBA4604.</title>
        <authorList>
            <person name="Roh S.W."/>
            <person name="Kim J.Y."/>
            <person name="Kim J.S."/>
        </authorList>
    </citation>
    <scope>NUCLEOTIDE SEQUENCE [LARGE SCALE GENOMIC DNA]</scope>
    <source>
        <strain evidence="9">CBA4604</strain>
    </source>
</reference>
<dbReference type="InterPro" id="IPR039425">
    <property type="entry name" value="RNA_pol_sigma-70-like"/>
</dbReference>
<dbReference type="GO" id="GO:0016987">
    <property type="term" value="F:sigma factor activity"/>
    <property type="evidence" value="ECO:0007669"/>
    <property type="project" value="UniProtKB-KW"/>
</dbReference>
<dbReference type="OrthoDB" id="9803470at2"/>